<name>A0A8J6Y3G0_9BACT</name>
<feature type="transmembrane region" description="Helical" evidence="1">
    <location>
        <begin position="259"/>
        <end position="280"/>
    </location>
</feature>
<feature type="transmembrane region" description="Helical" evidence="1">
    <location>
        <begin position="205"/>
        <end position="228"/>
    </location>
</feature>
<evidence type="ECO:0000313" key="4">
    <source>
        <dbReference type="Proteomes" id="UP000598633"/>
    </source>
</evidence>
<protein>
    <submittedName>
        <fullName evidence="3">Acetyl-CoA synthase subunit gamma</fullName>
    </submittedName>
</protein>
<feature type="transmembrane region" description="Helical" evidence="1">
    <location>
        <begin position="300"/>
        <end position="320"/>
    </location>
</feature>
<evidence type="ECO:0000259" key="2">
    <source>
        <dbReference type="Pfam" id="PF03599"/>
    </source>
</evidence>
<evidence type="ECO:0000313" key="3">
    <source>
        <dbReference type="EMBL" id="MBD3869923.1"/>
    </source>
</evidence>
<evidence type="ECO:0000256" key="1">
    <source>
        <dbReference type="SAM" id="Phobius"/>
    </source>
</evidence>
<keyword evidence="1" id="KW-1133">Transmembrane helix</keyword>
<keyword evidence="1" id="KW-0472">Membrane</keyword>
<dbReference type="Proteomes" id="UP000598633">
    <property type="component" value="Unassembled WGS sequence"/>
</dbReference>
<sequence>MSTRLGLVDRLGRWRVRWGIGRSRYRIPPGLYRVGTPDPSSPVLVTANYKLSFDALRSELQGVDAWVLVLDTMGVNVWCAAGKGTFGTDELVRQVETTGLAEVVSHRKLVAPQLGAPGVAAHEVRRICGFKVVYGPVRARDIPAFLESGMRATDDMRRVTFSLGDRVELVGVELAWVVKWVVPIVAVMVLLAGGESILDRTRTGMLTASPILAGVLAGVVLVPIFLPWIPGRAFSLKGAILGAIVVGATLALTPGVHSVAASIQVFLLGTAVASFLAMQFTGATTFTSPSGVEWEMRRALPLQIGAAVIAGGIAVVRIFGG</sequence>
<proteinExistence type="predicted"/>
<dbReference type="EMBL" id="JACXWA010000013">
    <property type="protein sequence ID" value="MBD3869923.1"/>
    <property type="molecule type" value="Genomic_DNA"/>
</dbReference>
<dbReference type="NCBIfam" id="NF040863">
    <property type="entry name" value="HgcA_corrinoid"/>
    <property type="match status" value="1"/>
</dbReference>
<organism evidence="3 4">
    <name type="scientific">Candidatus Sulfomarinibacter kjeldsenii</name>
    <dbReference type="NCBI Taxonomy" id="2885994"/>
    <lineage>
        <taxon>Bacteria</taxon>
        <taxon>Pseudomonadati</taxon>
        <taxon>Acidobacteriota</taxon>
        <taxon>Thermoanaerobaculia</taxon>
        <taxon>Thermoanaerobaculales</taxon>
        <taxon>Candidatus Sulfomarinibacteraceae</taxon>
        <taxon>Candidatus Sulfomarinibacter</taxon>
    </lineage>
</organism>
<feature type="transmembrane region" description="Helical" evidence="1">
    <location>
        <begin position="234"/>
        <end position="252"/>
    </location>
</feature>
<accession>A0A8J6Y3G0</accession>
<dbReference type="Gene3D" id="3.40.50.11600">
    <property type="match status" value="1"/>
</dbReference>
<feature type="transmembrane region" description="Helical" evidence="1">
    <location>
        <begin position="174"/>
        <end position="193"/>
    </location>
</feature>
<reference evidence="3 4" key="1">
    <citation type="submission" date="2020-08" db="EMBL/GenBank/DDBJ databases">
        <title>Acidobacteriota in marine sediments use diverse sulfur dissimilation pathways.</title>
        <authorList>
            <person name="Wasmund K."/>
        </authorList>
    </citation>
    <scope>NUCLEOTIDE SEQUENCE [LARGE SCALE GENOMIC DNA]</scope>
    <source>
        <strain evidence="3">MAG AM3-A</strain>
    </source>
</reference>
<dbReference type="InterPro" id="IPR016041">
    <property type="entry name" value="Ac-CoA_synth_d_su_TIM-brl"/>
</dbReference>
<feature type="domain" description="CO dehydrogenase/acetyl-CoA synthase delta subunit TIM barrel" evidence="2">
    <location>
        <begin position="28"/>
        <end position="145"/>
    </location>
</feature>
<comment type="caution">
    <text evidence="3">The sequence shown here is derived from an EMBL/GenBank/DDBJ whole genome shotgun (WGS) entry which is preliminary data.</text>
</comment>
<keyword evidence="1" id="KW-0812">Transmembrane</keyword>
<dbReference type="AlphaFoldDB" id="A0A8J6Y3G0"/>
<dbReference type="Pfam" id="PF03599">
    <property type="entry name" value="CdhD"/>
    <property type="match status" value="1"/>
</dbReference>
<gene>
    <name evidence="3" type="ORF">IFJ97_01020</name>
</gene>